<gene>
    <name evidence="3" type="ORF">ACFSCY_09710</name>
</gene>
<reference evidence="4" key="1">
    <citation type="journal article" date="2019" name="Int. J. Syst. Evol. Microbiol.">
        <title>The Global Catalogue of Microorganisms (GCM) 10K type strain sequencing project: providing services to taxonomists for standard genome sequencing and annotation.</title>
        <authorList>
            <consortium name="The Broad Institute Genomics Platform"/>
            <consortium name="The Broad Institute Genome Sequencing Center for Infectious Disease"/>
            <person name="Wu L."/>
            <person name="Ma J."/>
        </authorList>
    </citation>
    <scope>NUCLEOTIDE SEQUENCE [LARGE SCALE GENOMIC DNA]</scope>
    <source>
        <strain evidence="4">JCM 12165</strain>
    </source>
</reference>
<comment type="caution">
    <text evidence="3">The sequence shown here is derived from an EMBL/GenBank/DDBJ whole genome shotgun (WGS) entry which is preliminary data.</text>
</comment>
<feature type="compositionally biased region" description="Basic and acidic residues" evidence="1">
    <location>
        <begin position="94"/>
        <end position="107"/>
    </location>
</feature>
<accession>A0ABW4FHF7</accession>
<keyword evidence="2" id="KW-1133">Transmembrane helix</keyword>
<dbReference type="Proteomes" id="UP001597145">
    <property type="component" value="Unassembled WGS sequence"/>
</dbReference>
<protein>
    <submittedName>
        <fullName evidence="3">DUF3040 domain-containing protein</fullName>
    </submittedName>
</protein>
<dbReference type="EMBL" id="JBHUCP010000005">
    <property type="protein sequence ID" value="MFD1529715.1"/>
    <property type="molecule type" value="Genomic_DNA"/>
</dbReference>
<keyword evidence="2" id="KW-0812">Transmembrane</keyword>
<feature type="transmembrane region" description="Helical" evidence="2">
    <location>
        <begin position="53"/>
        <end position="81"/>
    </location>
</feature>
<evidence type="ECO:0000256" key="2">
    <source>
        <dbReference type="SAM" id="Phobius"/>
    </source>
</evidence>
<proteinExistence type="predicted"/>
<evidence type="ECO:0000256" key="1">
    <source>
        <dbReference type="SAM" id="MobiDB-lite"/>
    </source>
</evidence>
<dbReference type="Pfam" id="PF11239">
    <property type="entry name" value="DUF3040"/>
    <property type="match status" value="1"/>
</dbReference>
<evidence type="ECO:0000313" key="3">
    <source>
        <dbReference type="EMBL" id="MFD1529715.1"/>
    </source>
</evidence>
<dbReference type="RefSeq" id="WP_343982029.1">
    <property type="nucleotide sequence ID" value="NZ_BAAAJG010000015.1"/>
</dbReference>
<name>A0ABW4FHF7_9PSEU</name>
<sequence>MSRDRAVVVLTERERRALQEIELQILADDPQFAASMQHPSNRADRWGRRGYDAIIAVAALSAMLCLALSLVGAGVMAALLAAATSYLRPRHGPPRPDQRRSRRRTEW</sequence>
<organism evidence="3 4">
    <name type="scientific">Pseudonocardia aurantiaca</name>
    <dbReference type="NCBI Taxonomy" id="75290"/>
    <lineage>
        <taxon>Bacteria</taxon>
        <taxon>Bacillati</taxon>
        <taxon>Actinomycetota</taxon>
        <taxon>Actinomycetes</taxon>
        <taxon>Pseudonocardiales</taxon>
        <taxon>Pseudonocardiaceae</taxon>
        <taxon>Pseudonocardia</taxon>
    </lineage>
</organism>
<keyword evidence="4" id="KW-1185">Reference proteome</keyword>
<keyword evidence="2" id="KW-0472">Membrane</keyword>
<evidence type="ECO:0000313" key="4">
    <source>
        <dbReference type="Proteomes" id="UP001597145"/>
    </source>
</evidence>
<feature type="region of interest" description="Disordered" evidence="1">
    <location>
        <begin position="87"/>
        <end position="107"/>
    </location>
</feature>
<dbReference type="InterPro" id="IPR021401">
    <property type="entry name" value="DUF3040"/>
</dbReference>